<keyword evidence="2" id="KW-1185">Reference proteome</keyword>
<name>A0A5E4RIX9_9BURK</name>
<accession>A0A5E4RIX9</accession>
<evidence type="ECO:0000313" key="2">
    <source>
        <dbReference type="Proteomes" id="UP000400981"/>
    </source>
</evidence>
<gene>
    <name evidence="1" type="ORF">PEP31012_00176</name>
</gene>
<reference evidence="1 2" key="1">
    <citation type="submission" date="2019-08" db="EMBL/GenBank/DDBJ databases">
        <authorList>
            <person name="Peeters C."/>
        </authorList>
    </citation>
    <scope>NUCLEOTIDE SEQUENCE [LARGE SCALE GENOMIC DNA]</scope>
    <source>
        <strain evidence="1 2">LMG 31012</strain>
    </source>
</reference>
<proteinExistence type="predicted"/>
<organism evidence="1 2">
    <name type="scientific">Pandoraea eparura</name>
    <dbReference type="NCBI Taxonomy" id="2508291"/>
    <lineage>
        <taxon>Bacteria</taxon>
        <taxon>Pseudomonadati</taxon>
        <taxon>Pseudomonadota</taxon>
        <taxon>Betaproteobacteria</taxon>
        <taxon>Burkholderiales</taxon>
        <taxon>Burkholderiaceae</taxon>
        <taxon>Pandoraea</taxon>
    </lineage>
</organism>
<dbReference type="EMBL" id="CABPSH010000001">
    <property type="protein sequence ID" value="VVD62504.1"/>
    <property type="molecule type" value="Genomic_DNA"/>
</dbReference>
<evidence type="ECO:0000313" key="1">
    <source>
        <dbReference type="EMBL" id="VVD62504.1"/>
    </source>
</evidence>
<dbReference type="Proteomes" id="UP000400981">
    <property type="component" value="Unassembled WGS sequence"/>
</dbReference>
<dbReference type="AlphaFoldDB" id="A0A5E4RIX9"/>
<protein>
    <submittedName>
        <fullName evidence="1">Uncharacterized protein</fullName>
    </submittedName>
</protein>
<sequence length="51" mass="5680">MGKLRATRPSEEARVLGSVTSKNGGEVILKRRKLRSPNTMLYSGYLSRQDA</sequence>